<evidence type="ECO:0000256" key="5">
    <source>
        <dbReference type="ARBA" id="ARBA00021006"/>
    </source>
</evidence>
<feature type="transmembrane region" description="Helical" evidence="17">
    <location>
        <begin position="212"/>
        <end position="235"/>
    </location>
</feature>
<feature type="transmembrane region" description="Helical" evidence="17">
    <location>
        <begin position="392"/>
        <end position="411"/>
    </location>
</feature>
<dbReference type="GO" id="GO:0031966">
    <property type="term" value="C:mitochondrial membrane"/>
    <property type="evidence" value="ECO:0007669"/>
    <property type="project" value="UniProtKB-SubCell"/>
</dbReference>
<evidence type="ECO:0000256" key="11">
    <source>
        <dbReference type="ARBA" id="ARBA00022989"/>
    </source>
</evidence>
<evidence type="ECO:0000256" key="17">
    <source>
        <dbReference type="RuleBase" id="RU003297"/>
    </source>
</evidence>
<feature type="transmembrane region" description="Helical" evidence="17">
    <location>
        <begin position="268"/>
        <end position="291"/>
    </location>
</feature>
<sequence>MMSLMWMLGVVIVGGVSYFEGLFYVLLYVFMLYKHDMSWFCGYGGFMFDSLSYVLVLLSIWITMLMIMVMMYDDSVYYKGKLLLCMNVLMGMLVVTFSIVDYIIFYLFFEMCLVPTFVLIIGWGYQSERVNAGMYMMLYTVFASLPLLCLLVFLDYCGCVVSMYLTFKVSMGVMVGYVMFGFCFLAFMVKLPVYVVHLWLPKAHVEAPVGGSMILAGLLLKLGGYGMIRVVNVVGSLGGELLVSMFCWCMYGGLMVGVLCMRQVDVKCLIALSSVAHMSMVVGCVFLQSVWGYNSSLMVMVGHGLCSSGLFCVINMVYKFVGSRSMSVMKGICLIIPAMSLLWFLLCSSNMSAPPSLNLLGEMNGILGIINWSNIFCYILFWLVFFSAGYSLYLYLGVCHGSMSSVVLGGSLCLNDYVVFLMHWLPLNIIIFVDLI</sequence>
<evidence type="ECO:0000259" key="19">
    <source>
        <dbReference type="Pfam" id="PF01059"/>
    </source>
</evidence>
<organism evidence="20">
    <name type="scientific">Asotana magnifica</name>
    <dbReference type="NCBI Taxonomy" id="2528170"/>
    <lineage>
        <taxon>Eukaryota</taxon>
        <taxon>Metazoa</taxon>
        <taxon>Ecdysozoa</taxon>
        <taxon>Arthropoda</taxon>
        <taxon>Crustacea</taxon>
        <taxon>Multicrustacea</taxon>
        <taxon>Malacostraca</taxon>
        <taxon>Eumalacostraca</taxon>
        <taxon>Peracarida</taxon>
        <taxon>Isopoda</taxon>
        <taxon>Cymothoidae</taxon>
        <taxon>Asotana</taxon>
    </lineage>
</organism>
<keyword evidence="6 17" id="KW-0813">Transport</keyword>
<keyword evidence="12 17" id="KW-0520">NAD</keyword>
<evidence type="ECO:0000256" key="16">
    <source>
        <dbReference type="ARBA" id="ARBA00049551"/>
    </source>
</evidence>
<dbReference type="EC" id="7.1.1.2" evidence="4 17"/>
<evidence type="ECO:0000256" key="7">
    <source>
        <dbReference type="ARBA" id="ARBA00022660"/>
    </source>
</evidence>
<keyword evidence="14 17" id="KW-0496">Mitochondrion</keyword>
<accession>A0A4P8DNB5</accession>
<keyword evidence="11 17" id="KW-1133">Transmembrane helix</keyword>
<keyword evidence="15 17" id="KW-0472">Membrane</keyword>
<keyword evidence="8 17" id="KW-0812">Transmembrane</keyword>
<comment type="function">
    <text evidence="17">Core subunit of the mitochondrial membrane respiratory chain NADH dehydrogenase (Complex I) which catalyzes electron transfer from NADH through the respiratory chain, using ubiquinone as an electron acceptor. Essential for the catalytic activity and assembly of complex I.</text>
</comment>
<name>A0A4P8DNB5_9CRUS</name>
<evidence type="ECO:0000256" key="12">
    <source>
        <dbReference type="ARBA" id="ARBA00023027"/>
    </source>
</evidence>
<dbReference type="InterPro" id="IPR001750">
    <property type="entry name" value="ND/Mrp_TM"/>
</dbReference>
<dbReference type="GO" id="GO:0042773">
    <property type="term" value="P:ATP synthesis coupled electron transport"/>
    <property type="evidence" value="ECO:0007669"/>
    <property type="project" value="InterPro"/>
</dbReference>
<evidence type="ECO:0000256" key="3">
    <source>
        <dbReference type="ARBA" id="ARBA00009025"/>
    </source>
</evidence>
<dbReference type="EMBL" id="MK790137">
    <property type="protein sequence ID" value="QCL17180.1"/>
    <property type="molecule type" value="Genomic_DNA"/>
</dbReference>
<feature type="transmembrane region" description="Helical" evidence="17">
    <location>
        <begin position="106"/>
        <end position="125"/>
    </location>
</feature>
<comment type="subcellular location">
    <subcellularLocation>
        <location evidence="2 17">Mitochondrion membrane</location>
        <topology evidence="2 17">Multi-pass membrane protein</topology>
    </subcellularLocation>
</comment>
<dbReference type="PRINTS" id="PR01437">
    <property type="entry name" value="NUOXDRDTASE4"/>
</dbReference>
<dbReference type="GO" id="GO:0003954">
    <property type="term" value="F:NADH dehydrogenase activity"/>
    <property type="evidence" value="ECO:0007669"/>
    <property type="project" value="TreeGrafter"/>
</dbReference>
<feature type="domain" description="NADH:quinone oxidoreductase/Mrp antiporter transmembrane" evidence="18">
    <location>
        <begin position="101"/>
        <end position="384"/>
    </location>
</feature>
<evidence type="ECO:0000256" key="1">
    <source>
        <dbReference type="ARBA" id="ARBA00003257"/>
    </source>
</evidence>
<feature type="transmembrane region" description="Helical" evidence="17">
    <location>
        <begin position="297"/>
        <end position="321"/>
    </location>
</feature>
<keyword evidence="7 17" id="KW-0679">Respiratory chain</keyword>
<protein>
    <recommendedName>
        <fullName evidence="5 17">NADH-ubiquinone oxidoreductase chain 4</fullName>
        <ecNumber evidence="4 17">7.1.1.2</ecNumber>
    </recommendedName>
</protein>
<evidence type="ECO:0000256" key="2">
    <source>
        <dbReference type="ARBA" id="ARBA00004225"/>
    </source>
</evidence>
<dbReference type="PANTHER" id="PTHR43507">
    <property type="entry name" value="NADH-UBIQUINONE OXIDOREDUCTASE CHAIN 4"/>
    <property type="match status" value="1"/>
</dbReference>
<evidence type="ECO:0000256" key="9">
    <source>
        <dbReference type="ARBA" id="ARBA00022967"/>
    </source>
</evidence>
<feature type="transmembrane region" description="Helical" evidence="17">
    <location>
        <begin position="366"/>
        <end position="385"/>
    </location>
</feature>
<evidence type="ECO:0000256" key="4">
    <source>
        <dbReference type="ARBA" id="ARBA00012944"/>
    </source>
</evidence>
<evidence type="ECO:0000256" key="8">
    <source>
        <dbReference type="ARBA" id="ARBA00022692"/>
    </source>
</evidence>
<evidence type="ECO:0000256" key="14">
    <source>
        <dbReference type="ARBA" id="ARBA00023128"/>
    </source>
</evidence>
<keyword evidence="9" id="KW-1278">Translocase</keyword>
<dbReference type="GO" id="GO:0048039">
    <property type="term" value="F:ubiquinone binding"/>
    <property type="evidence" value="ECO:0007669"/>
    <property type="project" value="TreeGrafter"/>
</dbReference>
<dbReference type="GO" id="GO:0008137">
    <property type="term" value="F:NADH dehydrogenase (ubiquinone) activity"/>
    <property type="evidence" value="ECO:0007669"/>
    <property type="project" value="UniProtKB-UniRule"/>
</dbReference>
<feature type="transmembrane region" description="Helical" evidence="17">
    <location>
        <begin position="82"/>
        <end position="100"/>
    </location>
</feature>
<dbReference type="GO" id="GO:0015990">
    <property type="term" value="P:electron transport coupled proton transport"/>
    <property type="evidence" value="ECO:0007669"/>
    <property type="project" value="TreeGrafter"/>
</dbReference>
<keyword evidence="10 17" id="KW-0249">Electron transport</keyword>
<evidence type="ECO:0000256" key="6">
    <source>
        <dbReference type="ARBA" id="ARBA00022448"/>
    </source>
</evidence>
<comment type="similarity">
    <text evidence="3 17">Belongs to the complex I subunit 4 family.</text>
</comment>
<dbReference type="PANTHER" id="PTHR43507:SF20">
    <property type="entry name" value="NADH-UBIQUINONE OXIDOREDUCTASE CHAIN 4"/>
    <property type="match status" value="1"/>
</dbReference>
<evidence type="ECO:0000313" key="20">
    <source>
        <dbReference type="EMBL" id="QCL17180.1"/>
    </source>
</evidence>
<keyword evidence="13 17" id="KW-0830">Ubiquinone</keyword>
<evidence type="ECO:0000259" key="18">
    <source>
        <dbReference type="Pfam" id="PF00361"/>
    </source>
</evidence>
<feature type="transmembrane region" description="Helical" evidence="17">
    <location>
        <begin position="137"/>
        <end position="165"/>
    </location>
</feature>
<feature type="domain" description="NADH:ubiquinone oxidoreductase chain 4 N-terminal" evidence="19">
    <location>
        <begin position="17"/>
        <end position="96"/>
    </location>
</feature>
<dbReference type="Pfam" id="PF01059">
    <property type="entry name" value="Oxidored_q5_N"/>
    <property type="match status" value="1"/>
</dbReference>
<comment type="catalytic activity">
    <reaction evidence="16 17">
        <text>a ubiquinone + NADH + 5 H(+)(in) = a ubiquinol + NAD(+) + 4 H(+)(out)</text>
        <dbReference type="Rhea" id="RHEA:29091"/>
        <dbReference type="Rhea" id="RHEA-COMP:9565"/>
        <dbReference type="Rhea" id="RHEA-COMP:9566"/>
        <dbReference type="ChEBI" id="CHEBI:15378"/>
        <dbReference type="ChEBI" id="CHEBI:16389"/>
        <dbReference type="ChEBI" id="CHEBI:17976"/>
        <dbReference type="ChEBI" id="CHEBI:57540"/>
        <dbReference type="ChEBI" id="CHEBI:57945"/>
        <dbReference type="EC" id="7.1.1.2"/>
    </reaction>
</comment>
<comment type="function">
    <text evidence="1">Core subunit of the mitochondrial membrane respiratory chain NADH dehydrogenase (Complex I) that is believed to belong to the minimal assembly required for catalysis. Complex I functions in the transfer of electrons from NADH to the respiratory chain. The immediate electron acceptor for the enzyme is believed to be ubiquinone.</text>
</comment>
<gene>
    <name evidence="20" type="primary">nad4</name>
</gene>
<reference evidence="20" key="1">
    <citation type="submission" date="2019-04" db="EMBL/GenBank/DDBJ databases">
        <title>The complete mitogenome of Asotana magnifica.</title>
        <authorList>
            <person name="Zou H."/>
            <person name="Jakovlic I."/>
            <person name="Zhang D."/>
            <person name="Hua C.-J."/>
        </authorList>
    </citation>
    <scope>NUCLEOTIDE SEQUENCE</scope>
</reference>
<geneLocation type="mitochondrion" evidence="20"/>
<proteinExistence type="inferred from homology"/>
<evidence type="ECO:0000256" key="15">
    <source>
        <dbReference type="ARBA" id="ARBA00023136"/>
    </source>
</evidence>
<dbReference type="Pfam" id="PF00361">
    <property type="entry name" value="Proton_antipo_M"/>
    <property type="match status" value="1"/>
</dbReference>
<feature type="transmembrane region" description="Helical" evidence="17">
    <location>
        <begin position="241"/>
        <end position="261"/>
    </location>
</feature>
<dbReference type="AlphaFoldDB" id="A0A4P8DNB5"/>
<evidence type="ECO:0000256" key="10">
    <source>
        <dbReference type="ARBA" id="ARBA00022982"/>
    </source>
</evidence>
<feature type="transmembrane region" description="Helical" evidence="17">
    <location>
        <begin position="177"/>
        <end position="200"/>
    </location>
</feature>
<feature type="transmembrane region" description="Helical" evidence="17">
    <location>
        <begin position="328"/>
        <end position="346"/>
    </location>
</feature>
<feature type="transmembrane region" description="Helical" evidence="17">
    <location>
        <begin position="7"/>
        <end position="31"/>
    </location>
</feature>
<dbReference type="InterPro" id="IPR003918">
    <property type="entry name" value="NADH_UbQ_OxRdtase"/>
</dbReference>
<evidence type="ECO:0000256" key="13">
    <source>
        <dbReference type="ARBA" id="ARBA00023075"/>
    </source>
</evidence>
<dbReference type="InterPro" id="IPR000260">
    <property type="entry name" value="NADH4_N"/>
</dbReference>